<dbReference type="InterPro" id="IPR003718">
    <property type="entry name" value="OsmC/Ohr_fam"/>
</dbReference>
<dbReference type="NCBIfam" id="NF041052">
    <property type="entry name" value="OsmC_like_Se"/>
    <property type="match status" value="1"/>
</dbReference>
<dbReference type="RefSeq" id="WP_379911315.1">
    <property type="nucleotide sequence ID" value="NZ_JBHSWE010000001.1"/>
</dbReference>
<organism evidence="1 2">
    <name type="scientific">Marinobacterium aestuariivivens</name>
    <dbReference type="NCBI Taxonomy" id="1698799"/>
    <lineage>
        <taxon>Bacteria</taxon>
        <taxon>Pseudomonadati</taxon>
        <taxon>Pseudomonadota</taxon>
        <taxon>Gammaproteobacteria</taxon>
        <taxon>Oceanospirillales</taxon>
        <taxon>Oceanospirillaceae</taxon>
        <taxon>Marinobacterium</taxon>
    </lineage>
</organism>
<dbReference type="InterPro" id="IPR052924">
    <property type="entry name" value="OsmC/Ohr_hydroprdx_reductase"/>
</dbReference>
<dbReference type="SUPFAM" id="SSF82784">
    <property type="entry name" value="OsmC-like"/>
    <property type="match status" value="1"/>
</dbReference>
<dbReference type="Pfam" id="PF02566">
    <property type="entry name" value="OsmC"/>
    <property type="match status" value="1"/>
</dbReference>
<reference evidence="2" key="1">
    <citation type="journal article" date="2019" name="Int. J. Syst. Evol. Microbiol.">
        <title>The Global Catalogue of Microorganisms (GCM) 10K type strain sequencing project: providing services to taxonomists for standard genome sequencing and annotation.</title>
        <authorList>
            <consortium name="The Broad Institute Genomics Platform"/>
            <consortium name="The Broad Institute Genome Sequencing Center for Infectious Disease"/>
            <person name="Wu L."/>
            <person name="Ma J."/>
        </authorList>
    </citation>
    <scope>NUCLEOTIDE SEQUENCE [LARGE SCALE GENOMIC DNA]</scope>
    <source>
        <strain evidence="2">NBRC 111756</strain>
    </source>
</reference>
<dbReference type="InterPro" id="IPR015946">
    <property type="entry name" value="KH_dom-like_a/b"/>
</dbReference>
<sequence length="164" mass="18403">MREKPLFDVKFSSTGTCVGKLRNEVTVKAIEPFQTINTLATDEGRFQGGEGTAPTPLEFFLTGLVGCLMTQIRVFSRRMKIKVDDVMVTCDAHWEAYAGEGFPYEGQPIGFAIDIDVRSPDSEDARIVELVNAARKGCFVEQTIERETRIDHRVRVNAQSWIDV</sequence>
<protein>
    <submittedName>
        <fullName evidence="1">OsmC-related (Seleno)protein</fullName>
    </submittedName>
</protein>
<dbReference type="Gene3D" id="3.30.300.20">
    <property type="match status" value="1"/>
</dbReference>
<dbReference type="InterPro" id="IPR036102">
    <property type="entry name" value="OsmC/Ohrsf"/>
</dbReference>
<dbReference type="PANTHER" id="PTHR35368:SF1">
    <property type="entry name" value="HYDROPEROXIDE REDUCTASE"/>
    <property type="match status" value="1"/>
</dbReference>
<proteinExistence type="predicted"/>
<comment type="caution">
    <text evidence="1">The sequence shown here is derived from an EMBL/GenBank/DDBJ whole genome shotgun (WGS) entry which is preliminary data.</text>
</comment>
<name>A0ABW2A5V5_9GAMM</name>
<dbReference type="EMBL" id="JBHSWE010000001">
    <property type="protein sequence ID" value="MFC6672907.1"/>
    <property type="molecule type" value="Genomic_DNA"/>
</dbReference>
<evidence type="ECO:0000313" key="1">
    <source>
        <dbReference type="EMBL" id="MFC6672907.1"/>
    </source>
</evidence>
<evidence type="ECO:0000313" key="2">
    <source>
        <dbReference type="Proteomes" id="UP001596422"/>
    </source>
</evidence>
<keyword evidence="2" id="KW-1185">Reference proteome</keyword>
<accession>A0ABW2A5V5</accession>
<gene>
    <name evidence="1" type="ORF">ACFQDL_24590</name>
</gene>
<dbReference type="PANTHER" id="PTHR35368">
    <property type="entry name" value="HYDROPEROXIDE REDUCTASE"/>
    <property type="match status" value="1"/>
</dbReference>
<dbReference type="Proteomes" id="UP001596422">
    <property type="component" value="Unassembled WGS sequence"/>
</dbReference>